<dbReference type="Proteomes" id="UP000551709">
    <property type="component" value="Plasmid pBb1S5a"/>
</dbReference>
<evidence type="ECO:0000313" key="17">
    <source>
        <dbReference type="EMBL" id="UPT90072.1"/>
    </source>
</evidence>
<geneLocation type="plasmid" evidence="22 23">
    <name>pBb1S5b</name>
</geneLocation>
<dbReference type="EMBL" id="CP096255">
    <property type="protein sequence ID" value="UPT86579.1"/>
    <property type="molecule type" value="Genomic_DNA"/>
</dbReference>
<dbReference type="InterPro" id="IPR009057">
    <property type="entry name" value="Homeodomain-like_sf"/>
</dbReference>
<dbReference type="EMBL" id="CP096256">
    <property type="protein sequence ID" value="UPT92106.1"/>
    <property type="molecule type" value="Genomic_DNA"/>
</dbReference>
<dbReference type="Proteomes" id="UP000551709">
    <property type="component" value="Chromosome"/>
</dbReference>
<dbReference type="InterPro" id="IPR002622">
    <property type="entry name" value="Transposase_14"/>
</dbReference>
<feature type="domain" description="Tc1-like transposase DDE" evidence="2">
    <location>
        <begin position="146"/>
        <end position="282"/>
    </location>
</feature>
<dbReference type="EMBL" id="CP096255">
    <property type="protein sequence ID" value="UPT89304.1"/>
    <property type="molecule type" value="Genomic_DNA"/>
</dbReference>
<dbReference type="Pfam" id="PF13358">
    <property type="entry name" value="DDE_3"/>
    <property type="match status" value="1"/>
</dbReference>
<accession>A0A8T5V2P2</accession>
<reference evidence="7" key="2">
    <citation type="submission" date="2022-04" db="EMBL/GenBank/DDBJ databases">
        <authorList>
            <person name="Bromfield E.S.P."/>
            <person name="Cloutier S."/>
        </authorList>
    </citation>
    <scope>NUCLEOTIDE SEQUENCE</scope>
    <source>
        <strain evidence="7">1S5</strain>
        <plasmid evidence="19">pBb1S5a</plasmid>
        <plasmid evidence="22">pBb1S5b</plasmid>
    </source>
</reference>
<dbReference type="Proteomes" id="UP000551709">
    <property type="component" value="Plasmid pBb1S5b"/>
</dbReference>
<evidence type="ECO:0000313" key="16">
    <source>
        <dbReference type="EMBL" id="UPT89767.1"/>
    </source>
</evidence>
<dbReference type="InterPro" id="IPR036397">
    <property type="entry name" value="RNaseH_sf"/>
</dbReference>
<evidence type="ECO:0000313" key="5">
    <source>
        <dbReference type="EMBL" id="UPT85646.1"/>
    </source>
</evidence>
<evidence type="ECO:0000313" key="4">
    <source>
        <dbReference type="EMBL" id="UPT85574.1"/>
    </source>
</evidence>
<dbReference type="InterPro" id="IPR038717">
    <property type="entry name" value="Tc1-like_DDE_dom"/>
</dbReference>
<dbReference type="EMBL" id="CP096257">
    <property type="protein sequence ID" value="UPT92422.1"/>
    <property type="molecule type" value="Genomic_DNA"/>
</dbReference>
<dbReference type="EMBL" id="CP096255">
    <property type="protein sequence ID" value="UPT85574.1"/>
    <property type="molecule type" value="Genomic_DNA"/>
</dbReference>
<evidence type="ECO:0000313" key="7">
    <source>
        <dbReference type="EMBL" id="UPT86542.1"/>
    </source>
</evidence>
<evidence type="ECO:0000313" key="21">
    <source>
        <dbReference type="EMBL" id="UPT92267.1"/>
    </source>
</evidence>
<dbReference type="EMBL" id="CP096255">
    <property type="protein sequence ID" value="UPT88599.1"/>
    <property type="molecule type" value="Genomic_DNA"/>
</dbReference>
<proteinExistence type="predicted"/>
<evidence type="ECO:0000313" key="9">
    <source>
        <dbReference type="EMBL" id="UPT87812.1"/>
    </source>
</evidence>
<dbReference type="EMBL" id="CP096255">
    <property type="protein sequence ID" value="UPT87812.1"/>
    <property type="molecule type" value="Genomic_DNA"/>
</dbReference>
<dbReference type="EMBL" id="CP096255">
    <property type="protein sequence ID" value="UPT90072.1"/>
    <property type="molecule type" value="Genomic_DNA"/>
</dbReference>
<dbReference type="EMBL" id="CP096255">
    <property type="protein sequence ID" value="UPT86542.1"/>
    <property type="molecule type" value="Genomic_DNA"/>
</dbReference>
<dbReference type="EMBL" id="CP096255">
    <property type="protein sequence ID" value="UPT90585.1"/>
    <property type="molecule type" value="Genomic_DNA"/>
</dbReference>
<name>A0A8T5V2P2_9BRAD</name>
<evidence type="ECO:0000313" key="20">
    <source>
        <dbReference type="EMBL" id="UPT92119.1"/>
    </source>
</evidence>
<evidence type="ECO:0000313" key="13">
    <source>
        <dbReference type="EMBL" id="UPT88766.1"/>
    </source>
</evidence>
<evidence type="ECO:0000313" key="19">
    <source>
        <dbReference type="EMBL" id="UPT92106.1"/>
    </source>
</evidence>
<dbReference type="EMBL" id="CP096255">
    <property type="protein sequence ID" value="UPT89410.1"/>
    <property type="molecule type" value="Genomic_DNA"/>
</dbReference>
<evidence type="ECO:0000313" key="11">
    <source>
        <dbReference type="EMBL" id="UPT88555.1"/>
    </source>
</evidence>
<evidence type="ECO:0000313" key="10">
    <source>
        <dbReference type="EMBL" id="UPT88329.1"/>
    </source>
</evidence>
<evidence type="ECO:0000313" key="12">
    <source>
        <dbReference type="EMBL" id="UPT88599.1"/>
    </source>
</evidence>
<dbReference type="SUPFAM" id="SSF46689">
    <property type="entry name" value="Homeodomain-like"/>
    <property type="match status" value="1"/>
</dbReference>
<evidence type="ECO:0000313" key="8">
    <source>
        <dbReference type="EMBL" id="UPT86579.1"/>
    </source>
</evidence>
<dbReference type="RefSeq" id="WP_166063836.1">
    <property type="nucleotide sequence ID" value="NZ_CP096251.1"/>
</dbReference>
<dbReference type="AlphaFoldDB" id="A0A8T5V2P2"/>
<dbReference type="EMBL" id="CP096255">
    <property type="protein sequence ID" value="UPT85874.1"/>
    <property type="molecule type" value="Genomic_DNA"/>
</dbReference>
<feature type="domain" description="Transposase Synechocystis PCC 6803" evidence="1">
    <location>
        <begin position="4"/>
        <end position="122"/>
    </location>
</feature>
<evidence type="ECO:0000313" key="18">
    <source>
        <dbReference type="EMBL" id="UPT90585.1"/>
    </source>
</evidence>
<dbReference type="PANTHER" id="PTHR46564">
    <property type="entry name" value="TRANSPOSASE"/>
    <property type="match status" value="1"/>
</dbReference>
<dbReference type="EMBL" id="CP096256">
    <property type="protein sequence ID" value="UPT92267.1"/>
    <property type="molecule type" value="Genomic_DNA"/>
</dbReference>
<dbReference type="EMBL" id="CP096255">
    <property type="protein sequence ID" value="UPT85646.1"/>
    <property type="molecule type" value="Genomic_DNA"/>
</dbReference>
<dbReference type="PANTHER" id="PTHR46564:SF1">
    <property type="entry name" value="TRANSPOSASE"/>
    <property type="match status" value="1"/>
</dbReference>
<evidence type="ECO:0000259" key="2">
    <source>
        <dbReference type="Pfam" id="PF13358"/>
    </source>
</evidence>
<reference evidence="7 23" key="1">
    <citation type="journal article" date="2017" name="Syst. Appl. Microbiol.">
        <title>Soybeans inoculated with root zone soils of Canadian native legumes harbour diverse and novel Bradyrhizobium spp. that possess agricultural potential.</title>
        <authorList>
            <person name="Bromfield E.S.P."/>
            <person name="Cloutier S."/>
            <person name="Tambong J.T."/>
            <person name="Tran Thi T.V."/>
        </authorList>
    </citation>
    <scope>NUCLEOTIDE SEQUENCE [LARGE SCALE GENOMIC DNA]</scope>
    <source>
        <strain evidence="7 23">1S5</strain>
    </source>
</reference>
<dbReference type="EMBL" id="CP096255">
    <property type="protein sequence ID" value="UPT88555.1"/>
    <property type="molecule type" value="Genomic_DNA"/>
</dbReference>
<dbReference type="InterPro" id="IPR047655">
    <property type="entry name" value="Transpos_IS630-like"/>
</dbReference>
<keyword evidence="19" id="KW-0614">Plasmid</keyword>
<evidence type="ECO:0000313" key="3">
    <source>
        <dbReference type="EMBL" id="UPT84262.1"/>
    </source>
</evidence>
<evidence type="ECO:0000259" key="1">
    <source>
        <dbReference type="Pfam" id="PF01710"/>
    </source>
</evidence>
<dbReference type="NCBIfam" id="NF033545">
    <property type="entry name" value="transpos_IS630"/>
    <property type="match status" value="1"/>
</dbReference>
<dbReference type="GO" id="GO:0003676">
    <property type="term" value="F:nucleic acid binding"/>
    <property type="evidence" value="ECO:0007669"/>
    <property type="project" value="InterPro"/>
</dbReference>
<evidence type="ECO:0000313" key="6">
    <source>
        <dbReference type="EMBL" id="UPT85874.1"/>
    </source>
</evidence>
<sequence length="315" mass="34979">MARALSVDLRQRVVAAIDGGMSCRQAAERFGVSAASAIRWRGRLKKVGDIVPKRQGGDRKSQRIEAHSQLILEAVTARPDITLAELRELLKRRGISTGIASLWRFFQRRKITLKKKTAHAAEQRRGDINAAREEWFEGQIDLDPERLVFIDETSANTKMARRYGRSPRGERCRAAIPHGHWKTTTFTAGLRSDGLIAPLVLDGPMDGDAFLAYVEQLLAPSLRPGDTVIMDNLPAHKVHGVREAIQAVGASLLYLPPYSPDFNPIEMAFSKLKALLRTAAARTMPDLWQAIANALKRFSPEECQNYLVAAGYDAT</sequence>
<dbReference type="EMBL" id="CP096255">
    <property type="protein sequence ID" value="UPT89767.1"/>
    <property type="molecule type" value="Genomic_DNA"/>
</dbReference>
<evidence type="ECO:0000313" key="14">
    <source>
        <dbReference type="EMBL" id="UPT89304.1"/>
    </source>
</evidence>
<dbReference type="Pfam" id="PF01710">
    <property type="entry name" value="HTH_Tnp_IS630"/>
    <property type="match status" value="1"/>
</dbReference>
<organism evidence="7 23">
    <name type="scientific">Bradyrhizobium barranii subsp. apii</name>
    <dbReference type="NCBI Taxonomy" id="2819348"/>
    <lineage>
        <taxon>Bacteria</taxon>
        <taxon>Pseudomonadati</taxon>
        <taxon>Pseudomonadota</taxon>
        <taxon>Alphaproteobacteria</taxon>
        <taxon>Hyphomicrobiales</taxon>
        <taxon>Nitrobacteraceae</taxon>
        <taxon>Bradyrhizobium</taxon>
        <taxon>Bradyrhizobium barranii</taxon>
    </lineage>
</organism>
<evidence type="ECO:0000313" key="15">
    <source>
        <dbReference type="EMBL" id="UPT89410.1"/>
    </source>
</evidence>
<evidence type="ECO:0000313" key="22">
    <source>
        <dbReference type="EMBL" id="UPT92422.1"/>
    </source>
</evidence>
<protein>
    <submittedName>
        <fullName evidence="7">IS630 family transposase</fullName>
    </submittedName>
</protein>
<dbReference type="EMBL" id="CP096255">
    <property type="protein sequence ID" value="UPT88329.1"/>
    <property type="molecule type" value="Genomic_DNA"/>
</dbReference>
<dbReference type="Gene3D" id="3.30.420.10">
    <property type="entry name" value="Ribonuclease H-like superfamily/Ribonuclease H"/>
    <property type="match status" value="1"/>
</dbReference>
<dbReference type="EMBL" id="CP096255">
    <property type="protein sequence ID" value="UPT88766.1"/>
    <property type="molecule type" value="Genomic_DNA"/>
</dbReference>
<gene>
    <name evidence="9" type="ORF">HAP41_0000001165</name>
    <name evidence="10" type="ORF">HAP41_0000004095</name>
    <name evidence="11" type="ORF">HAP41_0000005550</name>
    <name evidence="12" type="ORF">HAP41_0000005810</name>
    <name evidence="13" type="ORF">HAP41_0000006875</name>
    <name evidence="14" type="ORF">HAP41_0000010205</name>
    <name evidence="15" type="ORF">HAP41_0000010820</name>
    <name evidence="16" type="ORF">HAP41_0000012770</name>
    <name evidence="17" type="ORF">HAP41_0000014625</name>
    <name evidence="18" type="ORF">HAP41_0000017610</name>
    <name evidence="3" type="ORF">HAP41_0000028240</name>
    <name evidence="4" type="ORF">HAP41_0000035555</name>
    <name evidence="5" type="ORF">HAP41_0000035955</name>
    <name evidence="6" type="ORF">HAP41_0000037180</name>
    <name evidence="7" type="ORF">HAP41_0000040885</name>
    <name evidence="8" type="ORF">HAP41_0000041095</name>
    <name evidence="21" type="ORF">HAP41_0000047800</name>
    <name evidence="19" type="ORF">HAP41_0000048310</name>
    <name evidence="20" type="ORF">HAP41_0000048420</name>
    <name evidence="22" type="ORF">HAP41_0000049100</name>
</gene>
<dbReference type="EMBL" id="CP096256">
    <property type="protein sequence ID" value="UPT92119.1"/>
    <property type="molecule type" value="Genomic_DNA"/>
</dbReference>
<geneLocation type="plasmid" evidence="19 23">
    <name>pBb1S5a</name>
</geneLocation>
<evidence type="ECO:0000313" key="23">
    <source>
        <dbReference type="Proteomes" id="UP000551709"/>
    </source>
</evidence>
<dbReference type="EMBL" id="CP096255">
    <property type="protein sequence ID" value="UPT84262.1"/>
    <property type="molecule type" value="Genomic_DNA"/>
</dbReference>